<dbReference type="AlphaFoldDB" id="A0AAD3DFE5"/>
<keyword evidence="2" id="KW-1133">Transmembrane helix</keyword>
<evidence type="ECO:0000256" key="1">
    <source>
        <dbReference type="SAM" id="MobiDB-lite"/>
    </source>
</evidence>
<protein>
    <submittedName>
        <fullName evidence="3">Uncharacterized protein</fullName>
    </submittedName>
</protein>
<keyword evidence="2" id="KW-0812">Transmembrane</keyword>
<sequence length="192" mass="20778">MALARVFARRAASCIALAPRCVRSIQHESKTNIQPSGENGDDAPSTSSEPTVGWLRGPKANKPNKSIEDEWEELRDPQTGAVSWRSLLTGEKTVPGAPKPDTWIEVVDKRTGLIYYWCKRTGETTILGEPKPGPYGRKMQVDPDELQLDEGGGRGGAAKEGGPSLMRLVTNPLVMGVAGMAVLGIAYEVMFK</sequence>
<organism evidence="3 4">
    <name type="scientific">Astrephomene gubernaculifera</name>
    <dbReference type="NCBI Taxonomy" id="47775"/>
    <lineage>
        <taxon>Eukaryota</taxon>
        <taxon>Viridiplantae</taxon>
        <taxon>Chlorophyta</taxon>
        <taxon>core chlorophytes</taxon>
        <taxon>Chlorophyceae</taxon>
        <taxon>CS clade</taxon>
        <taxon>Chlamydomonadales</taxon>
        <taxon>Astrephomenaceae</taxon>
        <taxon>Astrephomene</taxon>
    </lineage>
</organism>
<dbReference type="EMBL" id="BMAR01000001">
    <property type="protein sequence ID" value="GFR40269.1"/>
    <property type="molecule type" value="Genomic_DNA"/>
</dbReference>
<dbReference type="Proteomes" id="UP001054857">
    <property type="component" value="Unassembled WGS sequence"/>
</dbReference>
<evidence type="ECO:0000313" key="3">
    <source>
        <dbReference type="EMBL" id="GFR40269.1"/>
    </source>
</evidence>
<name>A0AAD3DFE5_9CHLO</name>
<feature type="region of interest" description="Disordered" evidence="1">
    <location>
        <begin position="28"/>
        <end position="65"/>
    </location>
</feature>
<comment type="caution">
    <text evidence="3">The sequence shown here is derived from an EMBL/GenBank/DDBJ whole genome shotgun (WGS) entry which is preliminary data.</text>
</comment>
<evidence type="ECO:0000313" key="4">
    <source>
        <dbReference type="Proteomes" id="UP001054857"/>
    </source>
</evidence>
<gene>
    <name evidence="3" type="ORF">Agub_g447</name>
</gene>
<reference evidence="3 4" key="1">
    <citation type="journal article" date="2021" name="Sci. Rep.">
        <title>Genome sequencing of the multicellular alga Astrephomene provides insights into convergent evolution of germ-soma differentiation.</title>
        <authorList>
            <person name="Yamashita S."/>
            <person name="Yamamoto K."/>
            <person name="Matsuzaki R."/>
            <person name="Suzuki S."/>
            <person name="Yamaguchi H."/>
            <person name="Hirooka S."/>
            <person name="Minakuchi Y."/>
            <person name="Miyagishima S."/>
            <person name="Kawachi M."/>
            <person name="Toyoda A."/>
            <person name="Nozaki H."/>
        </authorList>
    </citation>
    <scope>NUCLEOTIDE SEQUENCE [LARGE SCALE GENOMIC DNA]</scope>
    <source>
        <strain evidence="3 4">NIES-4017</strain>
    </source>
</reference>
<accession>A0AAD3DFE5</accession>
<evidence type="ECO:0000256" key="2">
    <source>
        <dbReference type="SAM" id="Phobius"/>
    </source>
</evidence>
<feature type="transmembrane region" description="Helical" evidence="2">
    <location>
        <begin position="168"/>
        <end position="187"/>
    </location>
</feature>
<keyword evidence="4" id="KW-1185">Reference proteome</keyword>
<proteinExistence type="predicted"/>
<keyword evidence="2" id="KW-0472">Membrane</keyword>